<protein>
    <submittedName>
        <fullName evidence="1">Uncharacterized protein</fullName>
    </submittedName>
</protein>
<proteinExistence type="predicted"/>
<keyword evidence="2" id="KW-1185">Reference proteome</keyword>
<name>A0AAD9PZ50_ACRCE</name>
<gene>
    <name evidence="1" type="ORF">P5673_027537</name>
</gene>
<sequence length="113" mass="12976">RNTPNSLGIDLRRALYLSLVRSTLCYGGQVWAPQASTRDLLLLERPNLTKTSTFRDSYFNRIIPLWNSLPLNTKESTTLSSFKTKVRSHYKSLLHSAFDPDRIRTLKTICSKC</sequence>
<dbReference type="EMBL" id="JARQWQ010000096">
    <property type="protein sequence ID" value="KAK2551559.1"/>
    <property type="molecule type" value="Genomic_DNA"/>
</dbReference>
<evidence type="ECO:0000313" key="2">
    <source>
        <dbReference type="Proteomes" id="UP001249851"/>
    </source>
</evidence>
<accession>A0AAD9PZ50</accession>
<dbReference type="AlphaFoldDB" id="A0AAD9PZ50"/>
<comment type="caution">
    <text evidence="1">The sequence shown here is derived from an EMBL/GenBank/DDBJ whole genome shotgun (WGS) entry which is preliminary data.</text>
</comment>
<dbReference type="Proteomes" id="UP001249851">
    <property type="component" value="Unassembled WGS sequence"/>
</dbReference>
<reference evidence="1" key="1">
    <citation type="journal article" date="2023" name="G3 (Bethesda)">
        <title>Whole genome assembly and annotation of the endangered Caribbean coral Acropora cervicornis.</title>
        <authorList>
            <person name="Selwyn J.D."/>
            <person name="Vollmer S.V."/>
        </authorList>
    </citation>
    <scope>NUCLEOTIDE SEQUENCE</scope>
    <source>
        <strain evidence="1">K2</strain>
    </source>
</reference>
<evidence type="ECO:0000313" key="1">
    <source>
        <dbReference type="EMBL" id="KAK2551559.1"/>
    </source>
</evidence>
<organism evidence="1 2">
    <name type="scientific">Acropora cervicornis</name>
    <name type="common">Staghorn coral</name>
    <dbReference type="NCBI Taxonomy" id="6130"/>
    <lineage>
        <taxon>Eukaryota</taxon>
        <taxon>Metazoa</taxon>
        <taxon>Cnidaria</taxon>
        <taxon>Anthozoa</taxon>
        <taxon>Hexacorallia</taxon>
        <taxon>Scleractinia</taxon>
        <taxon>Astrocoeniina</taxon>
        <taxon>Acroporidae</taxon>
        <taxon>Acropora</taxon>
    </lineage>
</organism>
<feature type="non-terminal residue" evidence="1">
    <location>
        <position position="1"/>
    </location>
</feature>
<feature type="non-terminal residue" evidence="1">
    <location>
        <position position="113"/>
    </location>
</feature>
<reference evidence="1" key="2">
    <citation type="journal article" date="2023" name="Science">
        <title>Genomic signatures of disease resistance in endangered staghorn corals.</title>
        <authorList>
            <person name="Vollmer S.V."/>
            <person name="Selwyn J.D."/>
            <person name="Despard B.A."/>
            <person name="Roesel C.L."/>
        </authorList>
    </citation>
    <scope>NUCLEOTIDE SEQUENCE</scope>
    <source>
        <strain evidence="1">K2</strain>
    </source>
</reference>